<gene>
    <name evidence="2" type="ORF">EWB00_003524</name>
</gene>
<evidence type="ECO:0000313" key="3">
    <source>
        <dbReference type="Proteomes" id="UP000311919"/>
    </source>
</evidence>
<dbReference type="EMBL" id="SKCS01000215">
    <property type="protein sequence ID" value="TNN12701.1"/>
    <property type="molecule type" value="Genomic_DNA"/>
</dbReference>
<protein>
    <submittedName>
        <fullName evidence="2">UBX domain-containing 2</fullName>
    </submittedName>
</protein>
<keyword evidence="3" id="KW-1185">Reference proteome</keyword>
<dbReference type="AlphaFoldDB" id="A0A4Z2D865"/>
<accession>A0A4Z2D865</accession>
<comment type="caution">
    <text evidence="2">The sequence shown here is derived from an EMBL/GenBank/DDBJ whole genome shotgun (WGS) entry which is preliminary data.</text>
</comment>
<proteinExistence type="predicted"/>
<feature type="region of interest" description="Disordered" evidence="1">
    <location>
        <begin position="1"/>
        <end position="20"/>
    </location>
</feature>
<feature type="compositionally biased region" description="Polar residues" evidence="1">
    <location>
        <begin position="352"/>
        <end position="365"/>
    </location>
</feature>
<organism evidence="2 3">
    <name type="scientific">Schistosoma japonicum</name>
    <name type="common">Blood fluke</name>
    <dbReference type="NCBI Taxonomy" id="6182"/>
    <lineage>
        <taxon>Eukaryota</taxon>
        <taxon>Metazoa</taxon>
        <taxon>Spiralia</taxon>
        <taxon>Lophotrochozoa</taxon>
        <taxon>Platyhelminthes</taxon>
        <taxon>Trematoda</taxon>
        <taxon>Digenea</taxon>
        <taxon>Strigeidida</taxon>
        <taxon>Schistosomatoidea</taxon>
        <taxon>Schistosomatidae</taxon>
        <taxon>Schistosoma</taxon>
    </lineage>
</organism>
<dbReference type="STRING" id="6182.A0A4Z2D865"/>
<dbReference type="Proteomes" id="UP000311919">
    <property type="component" value="Unassembled WGS sequence"/>
</dbReference>
<evidence type="ECO:0000256" key="1">
    <source>
        <dbReference type="SAM" id="MobiDB-lite"/>
    </source>
</evidence>
<feature type="compositionally biased region" description="Polar residues" evidence="1">
    <location>
        <begin position="257"/>
        <end position="267"/>
    </location>
</feature>
<feature type="compositionally biased region" description="Acidic residues" evidence="1">
    <location>
        <begin position="272"/>
        <end position="308"/>
    </location>
</feature>
<feature type="region of interest" description="Disordered" evidence="1">
    <location>
        <begin position="238"/>
        <end position="365"/>
    </location>
</feature>
<reference evidence="2 3" key="1">
    <citation type="submission" date="2019-03" db="EMBL/GenBank/DDBJ databases">
        <title>An improved genome assembly of the fluke Schistosoma japonicum.</title>
        <authorList>
            <person name="Hu W."/>
            <person name="Luo F."/>
            <person name="Yin M."/>
            <person name="Mo X."/>
            <person name="Sun C."/>
            <person name="Wu Q."/>
            <person name="Zhu B."/>
            <person name="Xiang M."/>
            <person name="Wang J."/>
            <person name="Wang Y."/>
            <person name="Zhang T."/>
            <person name="Xu B."/>
            <person name="Zheng H."/>
            <person name="Feng Z."/>
        </authorList>
    </citation>
    <scope>NUCLEOTIDE SEQUENCE [LARGE SCALE GENOMIC DNA]</scope>
    <source>
        <strain evidence="2">HuSjv2</strain>
        <tissue evidence="2">Worms</tissue>
    </source>
</reference>
<dbReference type="OrthoDB" id="2270193at2759"/>
<feature type="compositionally biased region" description="Polar residues" evidence="1">
    <location>
        <begin position="1"/>
        <end position="17"/>
    </location>
</feature>
<evidence type="ECO:0000313" key="2">
    <source>
        <dbReference type="EMBL" id="TNN12701.1"/>
    </source>
</evidence>
<sequence length="365" mass="40036">MLSEQIGCTSSYSFSESPSKDPHVYLRFPRYRWHLDYQSPLKKRKTASQKLWCTLQNGLKAFGIPPDLVPVVTRRAYSIAGLSIPSSLANYLDILNPRVSVSHPTGNNCANNNSTASSGTNNRLQLSGFIGTNSSTAHSNSFQRKTFSNNHSDYSRDTLVNSVFHEDDEHDYTLSDRSQDSVSFVNGRLGGVSALNATAGGDDGKQSFDGILTVTKRTNNNQKTISDDASLLDRKDLQDDSQDVQYRNNGRHHHMNLSKSDYSSNKTYDLDNVSEDGDDQNGDYDGEDDDGEIGDDIDDVDDDEDDVNDAVWFTGKRRATGGSGNLSNNSLADGGGNSDATIDGSGRRGKTRSSMYSLKVTKYNS</sequence>
<name>A0A4Z2D865_SCHJA</name>